<dbReference type="PANTHER" id="PTHR23519:SF1">
    <property type="entry name" value="AUTOPHAGY-RELATED PROTEIN 22"/>
    <property type="match status" value="1"/>
</dbReference>
<feature type="transmembrane region" description="Helical" evidence="6">
    <location>
        <begin position="88"/>
        <end position="109"/>
    </location>
</feature>
<feature type="domain" description="Major facilitator superfamily (MFS) profile" evidence="7">
    <location>
        <begin position="260"/>
        <end position="521"/>
    </location>
</feature>
<dbReference type="PANTHER" id="PTHR23519">
    <property type="entry name" value="AUTOPHAGY-RELATED PROTEIN 22"/>
    <property type="match status" value="1"/>
</dbReference>
<evidence type="ECO:0000256" key="1">
    <source>
        <dbReference type="ARBA" id="ARBA00004651"/>
    </source>
</evidence>
<gene>
    <name evidence="8" type="ORF">ABIA52_000491</name>
</gene>
<dbReference type="SUPFAM" id="SSF103473">
    <property type="entry name" value="MFS general substrate transporter"/>
    <property type="match status" value="1"/>
</dbReference>
<evidence type="ECO:0000313" key="9">
    <source>
        <dbReference type="Proteomes" id="UP001620520"/>
    </source>
</evidence>
<feature type="transmembrane region" description="Helical" evidence="6">
    <location>
        <begin position="379"/>
        <end position="398"/>
    </location>
</feature>
<feature type="transmembrane region" description="Helical" evidence="6">
    <location>
        <begin position="451"/>
        <end position="476"/>
    </location>
</feature>
<evidence type="ECO:0000259" key="7">
    <source>
        <dbReference type="PROSITE" id="PS50850"/>
    </source>
</evidence>
<evidence type="ECO:0000256" key="4">
    <source>
        <dbReference type="ARBA" id="ARBA00022989"/>
    </source>
</evidence>
<protein>
    <submittedName>
        <fullName evidence="8">UMF1 family MFS transporter</fullName>
    </submittedName>
</protein>
<organism evidence="8 9">
    <name type="scientific">Paenarthrobacter histidinolovorans</name>
    <dbReference type="NCBI Taxonomy" id="43664"/>
    <lineage>
        <taxon>Bacteria</taxon>
        <taxon>Bacillati</taxon>
        <taxon>Actinomycetota</taxon>
        <taxon>Actinomycetes</taxon>
        <taxon>Micrococcales</taxon>
        <taxon>Micrococcaceae</taxon>
        <taxon>Paenarthrobacter</taxon>
    </lineage>
</organism>
<evidence type="ECO:0000313" key="8">
    <source>
        <dbReference type="EMBL" id="MFK4637602.1"/>
    </source>
</evidence>
<dbReference type="EMBL" id="JBIYEW010000003">
    <property type="protein sequence ID" value="MFK4637602.1"/>
    <property type="molecule type" value="Genomic_DNA"/>
</dbReference>
<dbReference type="InterPro" id="IPR024671">
    <property type="entry name" value="Atg22-like"/>
</dbReference>
<comment type="caution">
    <text evidence="8">The sequence shown here is derived from an EMBL/GenBank/DDBJ whole genome shotgun (WGS) entry which is preliminary data.</text>
</comment>
<dbReference type="Proteomes" id="UP001620520">
    <property type="component" value="Unassembled WGS sequence"/>
</dbReference>
<dbReference type="PROSITE" id="PS50850">
    <property type="entry name" value="MFS"/>
    <property type="match status" value="1"/>
</dbReference>
<dbReference type="Pfam" id="PF11700">
    <property type="entry name" value="ATG22"/>
    <property type="match status" value="1"/>
</dbReference>
<reference evidence="8 9" key="1">
    <citation type="submission" date="2024-10" db="EMBL/GenBank/DDBJ databases">
        <title>Novel secondary metabolite-producing bacteria for plant disease control.</title>
        <authorList>
            <person name="Chevrette M."/>
        </authorList>
    </citation>
    <scope>NUCLEOTIDE SEQUENCE [LARGE SCALE GENOMIC DNA]</scope>
    <source>
        <strain evidence="8 9">J30 TE3557</strain>
    </source>
</reference>
<evidence type="ECO:0000256" key="2">
    <source>
        <dbReference type="ARBA" id="ARBA00022448"/>
    </source>
</evidence>
<dbReference type="Gene3D" id="1.20.1250.20">
    <property type="entry name" value="MFS general substrate transporter like domains"/>
    <property type="match status" value="1"/>
</dbReference>
<sequence>MEQAVIRWVRFTQFIKGPGQFLATFPLRPLFAQGCSHSGLSSARRVPRTYSIHTMNAAVVPDASHPTSELATGPVASKKGQILAWASWDWGSAAFNAVMTTFVFTVYLTSNAFGGEDAASAALGAALAIAGLAIALLAPVTGQRSDAGGRRKLWLGVNTAATALLTGLCFFVFPRPEFLLLGVCLIALGNVFFEFAGVNYNAMLAQISTPRNIGKVSGFGWGMGYLGGIVALLLVLQLFVQPSFDWFGASTQDSLNIRLVAVFSALWFFIFALPVMFAVPEVSVKKDTSSLGFFASYKLLIRRIGAIYKTSPHTIYFLLSSAIFRDGLAAVFTFGGVIAAGTFGFELKEVIFFAIFGNVVAAVGAVIGGFLDDRIGPKAVIILSLVGLLTAGTFILVLGNGDYVFFGNAWPGSTTFWVFGLLLCLFVGPAQSSSRAYLARLAPAGESGELFGLYATTGRAVSFLAPTLFTLCITIASPLVAAGEAQRWGILGIMVVLLAGLLVILPVKPPAKVEIAVVPER</sequence>
<keyword evidence="4 6" id="KW-1133">Transmembrane helix</keyword>
<feature type="transmembrane region" description="Helical" evidence="6">
    <location>
        <begin position="179"/>
        <end position="198"/>
    </location>
</feature>
<proteinExistence type="predicted"/>
<keyword evidence="3 6" id="KW-0812">Transmembrane</keyword>
<feature type="transmembrane region" description="Helical" evidence="6">
    <location>
        <begin position="327"/>
        <end position="345"/>
    </location>
</feature>
<feature type="transmembrane region" description="Helical" evidence="6">
    <location>
        <begin position="153"/>
        <end position="173"/>
    </location>
</feature>
<keyword evidence="9" id="KW-1185">Reference proteome</keyword>
<feature type="transmembrane region" description="Helical" evidence="6">
    <location>
        <begin position="351"/>
        <end position="372"/>
    </location>
</feature>
<evidence type="ECO:0000256" key="3">
    <source>
        <dbReference type="ARBA" id="ARBA00022692"/>
    </source>
</evidence>
<dbReference type="InterPro" id="IPR020846">
    <property type="entry name" value="MFS_dom"/>
</dbReference>
<dbReference type="InterPro" id="IPR036259">
    <property type="entry name" value="MFS_trans_sf"/>
</dbReference>
<feature type="transmembrane region" description="Helical" evidence="6">
    <location>
        <begin position="410"/>
        <end position="430"/>
    </location>
</feature>
<keyword evidence="5 6" id="KW-0472">Membrane</keyword>
<feature type="transmembrane region" description="Helical" evidence="6">
    <location>
        <begin position="259"/>
        <end position="279"/>
    </location>
</feature>
<comment type="subcellular location">
    <subcellularLocation>
        <location evidence="1">Cell membrane</location>
        <topology evidence="1">Multi-pass membrane protein</topology>
    </subcellularLocation>
</comment>
<feature type="transmembrane region" description="Helical" evidence="6">
    <location>
        <begin position="488"/>
        <end position="507"/>
    </location>
</feature>
<keyword evidence="2" id="KW-0813">Transport</keyword>
<evidence type="ECO:0000256" key="6">
    <source>
        <dbReference type="SAM" id="Phobius"/>
    </source>
</evidence>
<dbReference type="InterPro" id="IPR050495">
    <property type="entry name" value="ATG22/LtaA_families"/>
</dbReference>
<name>A0ABW8N0R7_9MICC</name>
<feature type="transmembrane region" description="Helical" evidence="6">
    <location>
        <begin position="219"/>
        <end position="239"/>
    </location>
</feature>
<evidence type="ECO:0000256" key="5">
    <source>
        <dbReference type="ARBA" id="ARBA00023136"/>
    </source>
</evidence>
<feature type="transmembrane region" description="Helical" evidence="6">
    <location>
        <begin position="121"/>
        <end position="141"/>
    </location>
</feature>
<accession>A0ABW8N0R7</accession>